<accession>A0ABT2UH68</accession>
<evidence type="ECO:0000313" key="2">
    <source>
        <dbReference type="EMBL" id="MCU6793978.1"/>
    </source>
</evidence>
<evidence type="ECO:0000313" key="3">
    <source>
        <dbReference type="Proteomes" id="UP001652445"/>
    </source>
</evidence>
<reference evidence="2 3" key="1">
    <citation type="submission" date="2022-09" db="EMBL/GenBank/DDBJ databases">
        <authorList>
            <person name="Han X.L."/>
            <person name="Wang Q."/>
            <person name="Lu T."/>
        </authorList>
    </citation>
    <scope>NUCLEOTIDE SEQUENCE [LARGE SCALE GENOMIC DNA]</scope>
    <source>
        <strain evidence="2 3">WQ 127069</strain>
    </source>
</reference>
<comment type="caution">
    <text evidence="2">The sequence shown here is derived from an EMBL/GenBank/DDBJ whole genome shotgun (WGS) entry which is preliminary data.</text>
</comment>
<keyword evidence="1" id="KW-0732">Signal</keyword>
<feature type="chain" id="PRO_5045681513" evidence="1">
    <location>
        <begin position="30"/>
        <end position="202"/>
    </location>
</feature>
<proteinExistence type="predicted"/>
<gene>
    <name evidence="2" type="ORF">OB236_17890</name>
</gene>
<feature type="signal peptide" evidence="1">
    <location>
        <begin position="1"/>
        <end position="29"/>
    </location>
</feature>
<evidence type="ECO:0000256" key="1">
    <source>
        <dbReference type="SAM" id="SignalP"/>
    </source>
</evidence>
<sequence>MTKKNIICLSALILMGSLLITSLVNQKSAAQSLSNDLPTISTEAKFVKYNKINDLEEAADLIIVGTPSQEFKDRDRQVKRFKDGLISDFYTNTNINVEKVIKKPSDLDINQTINIIEPVSTLISENRQQKITTEHYQELKKDSKYIIFLKKNSFGNYSIINMESGKFNLDSTDPTDLPEDKQSKVEKDDLKKNIVKKYSDKL</sequence>
<name>A0ABT2UH68_9BACL</name>
<keyword evidence="3" id="KW-1185">Reference proteome</keyword>
<dbReference type="Proteomes" id="UP001652445">
    <property type="component" value="Unassembled WGS sequence"/>
</dbReference>
<dbReference type="EMBL" id="JAOQIO010000071">
    <property type="protein sequence ID" value="MCU6793978.1"/>
    <property type="molecule type" value="Genomic_DNA"/>
</dbReference>
<protein>
    <submittedName>
        <fullName evidence="2">Uncharacterized protein</fullName>
    </submittedName>
</protein>
<organism evidence="2 3">
    <name type="scientific">Paenibacillus baimaensis</name>
    <dbReference type="NCBI Taxonomy" id="2982185"/>
    <lineage>
        <taxon>Bacteria</taxon>
        <taxon>Bacillati</taxon>
        <taxon>Bacillota</taxon>
        <taxon>Bacilli</taxon>
        <taxon>Bacillales</taxon>
        <taxon>Paenibacillaceae</taxon>
        <taxon>Paenibacillus</taxon>
    </lineage>
</organism>